<name>A0A956RQX7_UNCEI</name>
<comment type="caution">
    <text evidence="1">The sequence shown here is derived from an EMBL/GenBank/DDBJ whole genome shotgun (WGS) entry which is preliminary data.</text>
</comment>
<dbReference type="EMBL" id="JAGQHR010000283">
    <property type="protein sequence ID" value="MCA9728024.1"/>
    <property type="molecule type" value="Genomic_DNA"/>
</dbReference>
<proteinExistence type="predicted"/>
<protein>
    <submittedName>
        <fullName evidence="1">Uncharacterized protein</fullName>
    </submittedName>
</protein>
<sequence length="62" mass="6896">MIDALAERLERAFHLTHDLVSHLDEAALRLDLPDLPSNRLADQLWCIVGARESYAKAIRAGG</sequence>
<dbReference type="Proteomes" id="UP000697710">
    <property type="component" value="Unassembled WGS sequence"/>
</dbReference>
<feature type="non-terminal residue" evidence="1">
    <location>
        <position position="62"/>
    </location>
</feature>
<reference evidence="1" key="2">
    <citation type="journal article" date="2021" name="Microbiome">
        <title>Successional dynamics and alternative stable states in a saline activated sludge microbial community over 9 years.</title>
        <authorList>
            <person name="Wang Y."/>
            <person name="Ye J."/>
            <person name="Ju F."/>
            <person name="Liu L."/>
            <person name="Boyd J.A."/>
            <person name="Deng Y."/>
            <person name="Parks D.H."/>
            <person name="Jiang X."/>
            <person name="Yin X."/>
            <person name="Woodcroft B.J."/>
            <person name="Tyson G.W."/>
            <person name="Hugenholtz P."/>
            <person name="Polz M.F."/>
            <person name="Zhang T."/>
        </authorList>
    </citation>
    <scope>NUCLEOTIDE SEQUENCE</scope>
    <source>
        <strain evidence="1">HKST-UBA01</strain>
    </source>
</reference>
<gene>
    <name evidence="1" type="ORF">KC729_10105</name>
</gene>
<evidence type="ECO:0000313" key="2">
    <source>
        <dbReference type="Proteomes" id="UP000697710"/>
    </source>
</evidence>
<evidence type="ECO:0000313" key="1">
    <source>
        <dbReference type="EMBL" id="MCA9728024.1"/>
    </source>
</evidence>
<organism evidence="1 2">
    <name type="scientific">Eiseniibacteriota bacterium</name>
    <dbReference type="NCBI Taxonomy" id="2212470"/>
    <lineage>
        <taxon>Bacteria</taxon>
        <taxon>Candidatus Eiseniibacteriota</taxon>
    </lineage>
</organism>
<dbReference type="AlphaFoldDB" id="A0A956RQX7"/>
<accession>A0A956RQX7</accession>
<reference evidence="1" key="1">
    <citation type="submission" date="2020-04" db="EMBL/GenBank/DDBJ databases">
        <authorList>
            <person name="Zhang T."/>
        </authorList>
    </citation>
    <scope>NUCLEOTIDE SEQUENCE</scope>
    <source>
        <strain evidence="1">HKST-UBA01</strain>
    </source>
</reference>